<dbReference type="GO" id="GO:0015628">
    <property type="term" value="P:protein secretion by the type II secretion system"/>
    <property type="evidence" value="ECO:0007669"/>
    <property type="project" value="InterPro"/>
</dbReference>
<evidence type="ECO:0000313" key="2">
    <source>
        <dbReference type="Proteomes" id="UP000255125"/>
    </source>
</evidence>
<dbReference type="InterPro" id="IPR012902">
    <property type="entry name" value="N_methyl_site"/>
</dbReference>
<dbReference type="Pfam" id="PF07963">
    <property type="entry name" value="N_methyl"/>
    <property type="match status" value="1"/>
</dbReference>
<dbReference type="KEGG" id="pfn:HZ99_04775"/>
<dbReference type="OrthoDB" id="6973226at2"/>
<sequence>MQRSRGFSLLEMLVVLLIVGLFSALGVAFLDTGQAPMRQALAQLANEARSQAAQARHAGQLLGLRWNGRNPEFVRWQAGQGAPAWQVEPSRGAPWPVGLQPDWPVSREPQVMFTPSGLAHPVSLTWRWAEGRQRWQWQADNTLQIATLP</sequence>
<evidence type="ECO:0000313" key="1">
    <source>
        <dbReference type="EMBL" id="SUD31292.1"/>
    </source>
</evidence>
<organism evidence="1 2">
    <name type="scientific">Pseudomonas fluorescens</name>
    <dbReference type="NCBI Taxonomy" id="294"/>
    <lineage>
        <taxon>Bacteria</taxon>
        <taxon>Pseudomonadati</taxon>
        <taxon>Pseudomonadota</taxon>
        <taxon>Gammaproteobacteria</taxon>
        <taxon>Pseudomonadales</taxon>
        <taxon>Pseudomonadaceae</taxon>
        <taxon>Pseudomonas</taxon>
    </lineage>
</organism>
<dbReference type="AlphaFoldDB" id="A0A379IET0"/>
<accession>A0A379IET0</accession>
<dbReference type="NCBIfam" id="TIGR01708">
    <property type="entry name" value="typeII_sec_gspH"/>
    <property type="match status" value="1"/>
</dbReference>
<reference evidence="1 2" key="1">
    <citation type="submission" date="2018-06" db="EMBL/GenBank/DDBJ databases">
        <authorList>
            <consortium name="Pathogen Informatics"/>
            <person name="Doyle S."/>
        </authorList>
    </citation>
    <scope>NUCLEOTIDE SEQUENCE [LARGE SCALE GENOMIC DNA]</scope>
    <source>
        <strain evidence="1 2">NCTC10392</strain>
    </source>
</reference>
<dbReference type="InterPro" id="IPR049875">
    <property type="entry name" value="TypeII_GspH"/>
</dbReference>
<dbReference type="SUPFAM" id="SSF54523">
    <property type="entry name" value="Pili subunits"/>
    <property type="match status" value="1"/>
</dbReference>
<dbReference type="PROSITE" id="PS00409">
    <property type="entry name" value="PROKAR_NTER_METHYL"/>
    <property type="match status" value="1"/>
</dbReference>
<dbReference type="NCBIfam" id="TIGR02532">
    <property type="entry name" value="IV_pilin_GFxxxE"/>
    <property type="match status" value="1"/>
</dbReference>
<dbReference type="RefSeq" id="WP_038441608.1">
    <property type="nucleotide sequence ID" value="NZ_CP008896.1"/>
</dbReference>
<name>A0A379IET0_PSEFL</name>
<dbReference type="EMBL" id="UGUS01000002">
    <property type="protein sequence ID" value="SUD31292.1"/>
    <property type="molecule type" value="Genomic_DNA"/>
</dbReference>
<dbReference type="Gene3D" id="3.55.40.10">
    <property type="entry name" value="minor pseudopilin epsh domain"/>
    <property type="match status" value="1"/>
</dbReference>
<dbReference type="Proteomes" id="UP000255125">
    <property type="component" value="Unassembled WGS sequence"/>
</dbReference>
<dbReference type="InterPro" id="IPR045584">
    <property type="entry name" value="Pilin-like"/>
</dbReference>
<gene>
    <name evidence="1" type="ORF">NCTC10392_03220</name>
</gene>
<proteinExistence type="predicted"/>
<dbReference type="GO" id="GO:0015627">
    <property type="term" value="C:type II protein secretion system complex"/>
    <property type="evidence" value="ECO:0007669"/>
    <property type="project" value="InterPro"/>
</dbReference>
<protein>
    <submittedName>
        <fullName evidence="1">General secretion pathway protein H</fullName>
    </submittedName>
</protein>